<reference evidence="4" key="1">
    <citation type="submission" date="2017-06" db="EMBL/GenBank/DDBJ databases">
        <authorList>
            <person name="Furmanczyk E.M."/>
        </authorList>
    </citation>
    <scope>NUCLEOTIDE SEQUENCE [LARGE SCALE GENOMIC DNA]</scope>
    <source>
        <strain evidence="4">AP3_16</strain>
    </source>
</reference>
<dbReference type="Proteomes" id="UP000238541">
    <property type="component" value="Unassembled WGS sequence"/>
</dbReference>
<dbReference type="RefSeq" id="WP_104450447.1">
    <property type="nucleotide sequence ID" value="NZ_NIRS01000005.1"/>
</dbReference>
<protein>
    <submittedName>
        <fullName evidence="3">Invasion protein IagB</fullName>
    </submittedName>
</protein>
<dbReference type="InterPro" id="IPR023346">
    <property type="entry name" value="Lysozyme-like_dom_sf"/>
</dbReference>
<comment type="caution">
    <text evidence="3">The sequence shown here is derived from an EMBL/GenBank/DDBJ whole genome shotgun (WGS) entry which is preliminary data.</text>
</comment>
<dbReference type="EMBL" id="NIRS01000005">
    <property type="protein sequence ID" value="PPK37460.1"/>
    <property type="molecule type" value="Genomic_DNA"/>
</dbReference>
<dbReference type="AlphaFoldDB" id="A0A2S6FJA8"/>
<dbReference type="Pfam" id="PF01464">
    <property type="entry name" value="SLT"/>
    <property type="match status" value="1"/>
</dbReference>
<dbReference type="Gene3D" id="1.10.530.10">
    <property type="match status" value="1"/>
</dbReference>
<accession>A0A2S6FJA8</accession>
<name>A0A2S6FJA8_9PSED</name>
<gene>
    <name evidence="3" type="ORF">CD175_18710</name>
</gene>
<feature type="signal peptide" evidence="1">
    <location>
        <begin position="1"/>
        <end position="19"/>
    </location>
</feature>
<evidence type="ECO:0000256" key="1">
    <source>
        <dbReference type="SAM" id="SignalP"/>
    </source>
</evidence>
<keyword evidence="4" id="KW-1185">Reference proteome</keyword>
<evidence type="ECO:0000259" key="2">
    <source>
        <dbReference type="Pfam" id="PF01464"/>
    </source>
</evidence>
<dbReference type="SUPFAM" id="SSF53955">
    <property type="entry name" value="Lysozyme-like"/>
    <property type="match status" value="1"/>
</dbReference>
<organism evidence="3 4">
    <name type="scientific">Pseudomonas laurylsulfatiphila</name>
    <dbReference type="NCBI Taxonomy" id="2011015"/>
    <lineage>
        <taxon>Bacteria</taxon>
        <taxon>Pseudomonadati</taxon>
        <taxon>Pseudomonadota</taxon>
        <taxon>Gammaproteobacteria</taxon>
        <taxon>Pseudomonadales</taxon>
        <taxon>Pseudomonadaceae</taxon>
        <taxon>Pseudomonas</taxon>
    </lineage>
</organism>
<dbReference type="CDD" id="cd13400">
    <property type="entry name" value="LT_IagB-like"/>
    <property type="match status" value="1"/>
</dbReference>
<feature type="chain" id="PRO_5015695512" evidence="1">
    <location>
        <begin position="20"/>
        <end position="154"/>
    </location>
</feature>
<evidence type="ECO:0000313" key="4">
    <source>
        <dbReference type="Proteomes" id="UP000238541"/>
    </source>
</evidence>
<evidence type="ECO:0000313" key="3">
    <source>
        <dbReference type="EMBL" id="PPK37460.1"/>
    </source>
</evidence>
<feature type="domain" description="Transglycosylase SLT" evidence="2">
    <location>
        <begin position="21"/>
        <end position="134"/>
    </location>
</feature>
<proteinExistence type="predicted"/>
<keyword evidence="1" id="KW-0732">Signal</keyword>
<sequence length="154" mass="17143">MHPFVLTLGALFLINGAHANCWQLAGSRYHIDPLLLYAISKVESGLNPSARNLNNDGSHDIGLMQINSRHLPALAQFGITEQHLLTQPCTSVIVGAWVLAGFIREKGYDWQAVGAYNAGTRPGRDARRSRYAATVWRYYGELQRRRQQLAGQTP</sequence>
<dbReference type="InterPro" id="IPR008258">
    <property type="entry name" value="Transglycosylase_SLT_dom_1"/>
</dbReference>